<reference evidence="2" key="1">
    <citation type="journal article" date="2014" name="Int. J. Syst. Evol. Microbiol.">
        <title>Complete genome sequence of Corynebacterium casei LMG S-19264T (=DSM 44701T), isolated from a smear-ripened cheese.</title>
        <authorList>
            <consortium name="US DOE Joint Genome Institute (JGI-PGF)"/>
            <person name="Walter F."/>
            <person name="Albersmeier A."/>
            <person name="Kalinowski J."/>
            <person name="Ruckert C."/>
        </authorList>
    </citation>
    <scope>NUCLEOTIDE SEQUENCE</scope>
    <source>
        <strain evidence="2">JCM 17820</strain>
    </source>
</reference>
<gene>
    <name evidence="2" type="ORF">GCM10009030_25340</name>
</gene>
<proteinExistence type="predicted"/>
<protein>
    <submittedName>
        <fullName evidence="2">Uncharacterized protein</fullName>
    </submittedName>
</protein>
<sequence length="121" mass="13500">MATQETPSFDDLEPVESNSDDDYDSEWIELEPGENVVGVIRDVVPNCGQYDTTVIELSRGIGDVVAMWSNNQIDNALDDNDLGEGDVVGIKHTEKTRTFTTDDGEEREYDVWEVRQLGGSE</sequence>
<dbReference type="EMBL" id="BMOU01000004">
    <property type="protein sequence ID" value="GGN96725.1"/>
    <property type="molecule type" value="Genomic_DNA"/>
</dbReference>
<comment type="caution">
    <text evidence="2">The sequence shown here is derived from an EMBL/GenBank/DDBJ whole genome shotgun (WGS) entry which is preliminary data.</text>
</comment>
<feature type="region of interest" description="Disordered" evidence="1">
    <location>
        <begin position="1"/>
        <end position="25"/>
    </location>
</feature>
<accession>A0A830GPD9</accession>
<feature type="compositionally biased region" description="Acidic residues" evidence="1">
    <location>
        <begin position="8"/>
        <end position="25"/>
    </location>
</feature>
<name>A0A830GPD9_9EURY</name>
<evidence type="ECO:0000256" key="1">
    <source>
        <dbReference type="SAM" id="MobiDB-lite"/>
    </source>
</evidence>
<evidence type="ECO:0000313" key="2">
    <source>
        <dbReference type="EMBL" id="GGN96725.1"/>
    </source>
</evidence>
<evidence type="ECO:0000313" key="3">
    <source>
        <dbReference type="Proteomes" id="UP000605784"/>
    </source>
</evidence>
<keyword evidence="3" id="KW-1185">Reference proteome</keyword>
<reference evidence="2" key="2">
    <citation type="submission" date="2020-09" db="EMBL/GenBank/DDBJ databases">
        <authorList>
            <person name="Sun Q."/>
            <person name="Ohkuma M."/>
        </authorList>
    </citation>
    <scope>NUCLEOTIDE SEQUENCE</scope>
    <source>
        <strain evidence="2">JCM 17820</strain>
    </source>
</reference>
<dbReference type="RefSeq" id="WP_188998304.1">
    <property type="nucleotide sequence ID" value="NZ_BMOU01000004.1"/>
</dbReference>
<dbReference type="Proteomes" id="UP000605784">
    <property type="component" value="Unassembled WGS sequence"/>
</dbReference>
<organism evidence="2 3">
    <name type="scientific">Haloarcula pellucida</name>
    <dbReference type="NCBI Taxonomy" id="1427151"/>
    <lineage>
        <taxon>Archaea</taxon>
        <taxon>Methanobacteriati</taxon>
        <taxon>Methanobacteriota</taxon>
        <taxon>Stenosarchaea group</taxon>
        <taxon>Halobacteria</taxon>
        <taxon>Halobacteriales</taxon>
        <taxon>Haloarculaceae</taxon>
        <taxon>Haloarcula</taxon>
    </lineage>
</organism>
<dbReference type="AlphaFoldDB" id="A0A830GPD9"/>